<reference evidence="2" key="1">
    <citation type="journal article" date="2020" name="Stud. Mycol.">
        <title>101 Dothideomycetes genomes: a test case for predicting lifestyles and emergence of pathogens.</title>
        <authorList>
            <person name="Haridas S."/>
            <person name="Albert R."/>
            <person name="Binder M."/>
            <person name="Bloem J."/>
            <person name="Labutti K."/>
            <person name="Salamov A."/>
            <person name="Andreopoulos B."/>
            <person name="Baker S."/>
            <person name="Barry K."/>
            <person name="Bills G."/>
            <person name="Bluhm B."/>
            <person name="Cannon C."/>
            <person name="Castanera R."/>
            <person name="Culley D."/>
            <person name="Daum C."/>
            <person name="Ezra D."/>
            <person name="Gonzalez J."/>
            <person name="Henrissat B."/>
            <person name="Kuo A."/>
            <person name="Liang C."/>
            <person name="Lipzen A."/>
            <person name="Lutzoni F."/>
            <person name="Magnuson J."/>
            <person name="Mondo S."/>
            <person name="Nolan M."/>
            <person name="Ohm R."/>
            <person name="Pangilinan J."/>
            <person name="Park H.-J."/>
            <person name="Ramirez L."/>
            <person name="Alfaro M."/>
            <person name="Sun H."/>
            <person name="Tritt A."/>
            <person name="Yoshinaga Y."/>
            <person name="Zwiers L.-H."/>
            <person name="Turgeon B."/>
            <person name="Goodwin S."/>
            <person name="Spatafora J."/>
            <person name="Crous P."/>
            <person name="Grigoriev I."/>
        </authorList>
    </citation>
    <scope>NUCLEOTIDE SEQUENCE</scope>
    <source>
        <strain evidence="2">CBS 675.92</strain>
    </source>
</reference>
<gene>
    <name evidence="2" type="ORF">CC80DRAFT_377055</name>
</gene>
<evidence type="ECO:0008006" key="4">
    <source>
        <dbReference type="Google" id="ProtNLM"/>
    </source>
</evidence>
<name>A0A6A5TMW9_9PLEO</name>
<dbReference type="EMBL" id="ML977012">
    <property type="protein sequence ID" value="KAF1952156.1"/>
    <property type="molecule type" value="Genomic_DNA"/>
</dbReference>
<feature type="non-terminal residue" evidence="2">
    <location>
        <position position="56"/>
    </location>
</feature>
<feature type="signal peptide" evidence="1">
    <location>
        <begin position="1"/>
        <end position="27"/>
    </location>
</feature>
<protein>
    <recommendedName>
        <fullName evidence="4">HIG1 domain-containing protein</fullName>
    </recommendedName>
</protein>
<organism evidence="2 3">
    <name type="scientific">Byssothecium circinans</name>
    <dbReference type="NCBI Taxonomy" id="147558"/>
    <lineage>
        <taxon>Eukaryota</taxon>
        <taxon>Fungi</taxon>
        <taxon>Dikarya</taxon>
        <taxon>Ascomycota</taxon>
        <taxon>Pezizomycotina</taxon>
        <taxon>Dothideomycetes</taxon>
        <taxon>Pleosporomycetidae</taxon>
        <taxon>Pleosporales</taxon>
        <taxon>Massarineae</taxon>
        <taxon>Massarinaceae</taxon>
        <taxon>Byssothecium</taxon>
    </lineage>
</organism>
<dbReference type="OrthoDB" id="3707219at2759"/>
<feature type="chain" id="PRO_5025417271" description="HIG1 domain-containing protein" evidence="1">
    <location>
        <begin position="28"/>
        <end position="56"/>
    </location>
</feature>
<keyword evidence="1" id="KW-0732">Signal</keyword>
<dbReference type="Proteomes" id="UP000800035">
    <property type="component" value="Unassembled WGS sequence"/>
</dbReference>
<evidence type="ECO:0000313" key="2">
    <source>
        <dbReference type="EMBL" id="KAF1952156.1"/>
    </source>
</evidence>
<keyword evidence="3" id="KW-1185">Reference proteome</keyword>
<proteinExistence type="predicted"/>
<evidence type="ECO:0000313" key="3">
    <source>
        <dbReference type="Proteomes" id="UP000800035"/>
    </source>
</evidence>
<dbReference type="AlphaFoldDB" id="A0A6A5TMW9"/>
<evidence type="ECO:0000256" key="1">
    <source>
        <dbReference type="SAM" id="SignalP"/>
    </source>
</evidence>
<accession>A0A6A5TMW9</accession>
<sequence>MPAAPKSFLPALATFITLSFTYTAVSARNEGSTIDAARTRWQQQMMRGNQALSHGM</sequence>